<name>A0AAV0Z986_VICFA</name>
<feature type="signal peptide" evidence="3">
    <location>
        <begin position="1"/>
        <end position="23"/>
    </location>
</feature>
<dbReference type="PRINTS" id="PR00133">
    <property type="entry name" value="GLHYDRLASE3"/>
</dbReference>
<dbReference type="Gene3D" id="3.20.20.300">
    <property type="entry name" value="Glycoside hydrolase, family 3, N-terminal domain"/>
    <property type="match status" value="1"/>
</dbReference>
<evidence type="ECO:0000259" key="4">
    <source>
        <dbReference type="Pfam" id="PF00933"/>
    </source>
</evidence>
<keyword evidence="2" id="KW-0326">Glycosidase</keyword>
<dbReference type="InterPro" id="IPR036881">
    <property type="entry name" value="Glyco_hydro_3_C_sf"/>
</dbReference>
<keyword evidence="3" id="KW-0732">Signal</keyword>
<dbReference type="AlphaFoldDB" id="A0AAV0Z986"/>
<evidence type="ECO:0000313" key="7">
    <source>
        <dbReference type="Proteomes" id="UP001157006"/>
    </source>
</evidence>
<gene>
    <name evidence="6" type="ORF">VFH_I178000</name>
</gene>
<dbReference type="Proteomes" id="UP001157006">
    <property type="component" value="Chromosome 1S"/>
</dbReference>
<organism evidence="6 7">
    <name type="scientific">Vicia faba</name>
    <name type="common">Broad bean</name>
    <name type="synonym">Faba vulgaris</name>
    <dbReference type="NCBI Taxonomy" id="3906"/>
    <lineage>
        <taxon>Eukaryota</taxon>
        <taxon>Viridiplantae</taxon>
        <taxon>Streptophyta</taxon>
        <taxon>Embryophyta</taxon>
        <taxon>Tracheophyta</taxon>
        <taxon>Spermatophyta</taxon>
        <taxon>Magnoliopsida</taxon>
        <taxon>eudicotyledons</taxon>
        <taxon>Gunneridae</taxon>
        <taxon>Pentapetalae</taxon>
        <taxon>rosids</taxon>
        <taxon>fabids</taxon>
        <taxon>Fabales</taxon>
        <taxon>Fabaceae</taxon>
        <taxon>Papilionoideae</taxon>
        <taxon>50 kb inversion clade</taxon>
        <taxon>NPAAA clade</taxon>
        <taxon>Hologalegina</taxon>
        <taxon>IRL clade</taxon>
        <taxon>Fabeae</taxon>
        <taxon>Vicia</taxon>
    </lineage>
</organism>
<dbReference type="InterPro" id="IPR002772">
    <property type="entry name" value="Glyco_hydro_3_C"/>
</dbReference>
<reference evidence="6 7" key="1">
    <citation type="submission" date="2023-01" db="EMBL/GenBank/DDBJ databases">
        <authorList>
            <person name="Kreplak J."/>
        </authorList>
    </citation>
    <scope>NUCLEOTIDE SEQUENCE [LARGE SCALE GENOMIC DNA]</scope>
</reference>
<keyword evidence="1" id="KW-0378">Hydrolase</keyword>
<dbReference type="Pfam" id="PF00933">
    <property type="entry name" value="Glyco_hydro_3"/>
    <property type="match status" value="1"/>
</dbReference>
<dbReference type="Gene3D" id="3.40.50.1700">
    <property type="entry name" value="Glycoside hydrolase family 3 C-terminal domain"/>
    <property type="match status" value="1"/>
</dbReference>
<evidence type="ECO:0000259" key="5">
    <source>
        <dbReference type="Pfam" id="PF01915"/>
    </source>
</evidence>
<dbReference type="InterPro" id="IPR036962">
    <property type="entry name" value="Glyco_hydro_3_N_sf"/>
</dbReference>
<dbReference type="FunFam" id="3.40.50.1700:FF:000002">
    <property type="entry name" value="Glycosyl hydrolase family protein"/>
    <property type="match status" value="1"/>
</dbReference>
<keyword evidence="7" id="KW-1185">Reference proteome</keyword>
<dbReference type="SUPFAM" id="SSF51445">
    <property type="entry name" value="(Trans)glycosidases"/>
    <property type="match status" value="1"/>
</dbReference>
<dbReference type="EMBL" id="OX451735">
    <property type="protein sequence ID" value="CAI8595160.1"/>
    <property type="molecule type" value="Genomic_DNA"/>
</dbReference>
<feature type="domain" description="Glycoside hydrolase family 3 N-terminal" evidence="4">
    <location>
        <begin position="47"/>
        <end position="374"/>
    </location>
</feature>
<dbReference type="SUPFAM" id="SSF52279">
    <property type="entry name" value="Beta-D-glucan exohydrolase, C-terminal domain"/>
    <property type="match status" value="1"/>
</dbReference>
<evidence type="ECO:0000256" key="2">
    <source>
        <dbReference type="ARBA" id="ARBA00023295"/>
    </source>
</evidence>
<dbReference type="PANTHER" id="PTHR30620:SF91">
    <property type="entry name" value="BETA-GLUCOSIDASE"/>
    <property type="match status" value="1"/>
</dbReference>
<proteinExistence type="predicted"/>
<dbReference type="GO" id="GO:0009251">
    <property type="term" value="P:glucan catabolic process"/>
    <property type="evidence" value="ECO:0007669"/>
    <property type="project" value="TreeGrafter"/>
</dbReference>
<feature type="chain" id="PRO_5043550112" evidence="3">
    <location>
        <begin position="24"/>
        <end position="628"/>
    </location>
</feature>
<dbReference type="Pfam" id="PF01915">
    <property type="entry name" value="Glyco_hydro_3_C"/>
    <property type="match status" value="1"/>
</dbReference>
<evidence type="ECO:0000256" key="3">
    <source>
        <dbReference type="SAM" id="SignalP"/>
    </source>
</evidence>
<dbReference type="InterPro" id="IPR001764">
    <property type="entry name" value="Glyco_hydro_3_N"/>
</dbReference>
<dbReference type="FunFam" id="3.20.20.300:FF:000003">
    <property type="entry name" value="Beta-D-glucan exohydrolase isoenzyme ExoI"/>
    <property type="match status" value="1"/>
</dbReference>
<dbReference type="InterPro" id="IPR051915">
    <property type="entry name" value="Cellulose_Degrad_GH3"/>
</dbReference>
<feature type="domain" description="Glycoside hydrolase family 3 C-terminal" evidence="5">
    <location>
        <begin position="411"/>
        <end position="620"/>
    </location>
</feature>
<sequence>MEKGRMVLVGLMFLQCWVAMAEGEYLKYKDPKQPLNTRIKDLVDRMTLEEKIGQMVQIDRTNASADVMNKYYIGSVLSGGGSVPKPKASAKDWVDMVNEFQKGSLSTRLGIPMIYGIDAVHGHNNVYNATIFPHNVGLGATRDPHLVKKIGDATALEVRATGIQYAFAPCIAVCRDPRWGRCYESYSEDHKVVQAMTEIIPGLQGDLPPTQKGVPFVAGNKKVAACAKHYVGDGGTTRGINENNTVVTRHELLSIHMPAYYNSIIKGVATIMVSYSSWNGEKMHANRDLITGFLKNTLRFRGFVISDWQGIDRITSPAHANYTYSIETGVNAGIDMIMVPYNYTEFIDGLTLLVKNNAIPITRIDDAVKRILRVKFVMGLFENPLADYSLTDQLGSQEHRELAREAVRKSLVLLKNGESADKPLLPLPKKASKILVAGTHADNLGYQCGGWTIEWQGLSGNNITSGTTILSAIKNTVDKDAKIVYQENPSLDYVKSNDFEYAIVVVGETPYAETNGDNLNLTISGNGADTIYNVCGKVKCVVVLITGRPVVMLPYVDIIEGLVAAWLPGSEGHGVTDVLFGDYGFSGKLPRTWFKTVDQLPMNVGDSHYDPLFPFGFGLTTKGVKDTY</sequence>
<evidence type="ECO:0000313" key="6">
    <source>
        <dbReference type="EMBL" id="CAI8595160.1"/>
    </source>
</evidence>
<dbReference type="InterPro" id="IPR017853">
    <property type="entry name" value="GH"/>
</dbReference>
<accession>A0AAV0Z986</accession>
<dbReference type="GO" id="GO:0008422">
    <property type="term" value="F:beta-glucosidase activity"/>
    <property type="evidence" value="ECO:0007669"/>
    <property type="project" value="TreeGrafter"/>
</dbReference>
<dbReference type="PANTHER" id="PTHR30620">
    <property type="entry name" value="PERIPLASMIC BETA-GLUCOSIDASE-RELATED"/>
    <property type="match status" value="1"/>
</dbReference>
<protein>
    <submittedName>
        <fullName evidence="6">Uncharacterized protein</fullName>
    </submittedName>
</protein>
<evidence type="ECO:0000256" key="1">
    <source>
        <dbReference type="ARBA" id="ARBA00022801"/>
    </source>
</evidence>